<dbReference type="InterPro" id="IPR009742">
    <property type="entry name" value="Curlin_rpt"/>
</dbReference>
<reference evidence="4 5" key="1">
    <citation type="submission" date="2016-10" db="EMBL/GenBank/DDBJ databases">
        <authorList>
            <person name="Varghese N."/>
            <person name="Submissions S."/>
        </authorList>
    </citation>
    <scope>NUCLEOTIDE SEQUENCE [LARGE SCALE GENOMIC DNA]</scope>
    <source>
        <strain evidence="4 5">DSM 16392</strain>
    </source>
</reference>
<dbReference type="Pfam" id="PF07012">
    <property type="entry name" value="Curlin_rpt"/>
    <property type="match status" value="1"/>
</dbReference>
<comment type="similarity">
    <text evidence="1">Belongs to the CsgA/CsgB family.</text>
</comment>
<accession>A0A1I3XTE7</accession>
<feature type="signal peptide" evidence="3">
    <location>
        <begin position="1"/>
        <end position="21"/>
    </location>
</feature>
<protein>
    <submittedName>
        <fullName evidence="4">Curlin associated repeat-containing protein</fullName>
    </submittedName>
</protein>
<organism evidence="4 5">
    <name type="scientific">Pseudovibrio ascidiaceicola</name>
    <dbReference type="NCBI Taxonomy" id="285279"/>
    <lineage>
        <taxon>Bacteria</taxon>
        <taxon>Pseudomonadati</taxon>
        <taxon>Pseudomonadota</taxon>
        <taxon>Alphaproteobacteria</taxon>
        <taxon>Hyphomicrobiales</taxon>
        <taxon>Stappiaceae</taxon>
        <taxon>Pseudovibrio</taxon>
    </lineage>
</organism>
<proteinExistence type="inferred from homology"/>
<dbReference type="RefSeq" id="WP_093518114.1">
    <property type="nucleotide sequence ID" value="NZ_FOSK01000003.1"/>
</dbReference>
<name>A0A1I3XTE7_9HYPH</name>
<keyword evidence="2 3" id="KW-0732">Signal</keyword>
<sequence length="516" mass="53733">MKQILILSCSALAFSVAAAHAGDGNASSLSQINLAGAGNTGTITQIGDSNNSIVEQTNTAGGGNTATIMQRGSNNIAGNNRTANTNHHGRMVQDGASNELSIWQDDNQMVGNVRQMGDQNSASIEQRADGVPPVRTPDHRVWRVKQTGAAGAANAQNDLKIDQRGDSNVVVDVEQENTSATGGVNTATITQRGSYNGANINGVPPDPAGGNASGPSHGAKLIQVGSSNDTSAVQRGDRSNFWLESRGDSNMVDLAQDASSNQSYTKSVIEGDMNDAGYRQSGDMQDIDVSLDGSNFMIRARQSGTSNKVDYVGAGTNGRVSIQQSGAGNAFSGHSWGDRQYIAVKQSGDNNGVYIDGLNGPNLNKFYVLQTTSDNGVTVGVVDGSYNRLQFIQKGGDSNNIDFEDVNGDQNKIFLTQNGTGNSITGNVGNRTDASTSNDNHIQVGQIGDYNQAGVSVMGSHNRAMVGQKGDFNVANVSQTGDSNSATINQGAASVGVPAIVTDSSVPFNTLMGSNW</sequence>
<evidence type="ECO:0000256" key="1">
    <source>
        <dbReference type="ARBA" id="ARBA00009766"/>
    </source>
</evidence>
<gene>
    <name evidence="4" type="ORF">SAMN04488518_103142</name>
</gene>
<evidence type="ECO:0000256" key="2">
    <source>
        <dbReference type="ARBA" id="ARBA00022729"/>
    </source>
</evidence>
<comment type="caution">
    <text evidence="4">The sequence shown here is derived from an EMBL/GenBank/DDBJ whole genome shotgun (WGS) entry which is preliminary data.</text>
</comment>
<keyword evidence="5" id="KW-1185">Reference proteome</keyword>
<evidence type="ECO:0000313" key="5">
    <source>
        <dbReference type="Proteomes" id="UP000199598"/>
    </source>
</evidence>
<dbReference type="EMBL" id="FOSK01000003">
    <property type="protein sequence ID" value="SFK22838.1"/>
    <property type="molecule type" value="Genomic_DNA"/>
</dbReference>
<feature type="chain" id="PRO_5046724840" evidence="3">
    <location>
        <begin position="22"/>
        <end position="516"/>
    </location>
</feature>
<evidence type="ECO:0000313" key="4">
    <source>
        <dbReference type="EMBL" id="SFK22838.1"/>
    </source>
</evidence>
<dbReference type="Proteomes" id="UP000199598">
    <property type="component" value="Unassembled WGS sequence"/>
</dbReference>
<evidence type="ECO:0000256" key="3">
    <source>
        <dbReference type="SAM" id="SignalP"/>
    </source>
</evidence>